<evidence type="ECO:0000256" key="2">
    <source>
        <dbReference type="ARBA" id="ARBA00022692"/>
    </source>
</evidence>
<feature type="domain" description="G-protein coupled receptors family 1 profile" evidence="9">
    <location>
        <begin position="1"/>
        <end position="135"/>
    </location>
</feature>
<dbReference type="AlphaFoldDB" id="A0A915EHH2"/>
<keyword evidence="2 8" id="KW-0812">Transmembrane</keyword>
<dbReference type="SUPFAM" id="SSF81321">
    <property type="entry name" value="Family A G protein-coupled receptor-like"/>
    <property type="match status" value="1"/>
</dbReference>
<proteinExistence type="predicted"/>
<keyword evidence="5 8" id="KW-0472">Membrane</keyword>
<evidence type="ECO:0000256" key="3">
    <source>
        <dbReference type="ARBA" id="ARBA00022989"/>
    </source>
</evidence>
<evidence type="ECO:0000256" key="7">
    <source>
        <dbReference type="ARBA" id="ARBA00023224"/>
    </source>
</evidence>
<evidence type="ECO:0000256" key="5">
    <source>
        <dbReference type="ARBA" id="ARBA00023136"/>
    </source>
</evidence>
<keyword evidence="7" id="KW-0807">Transducer</keyword>
<evidence type="ECO:0000256" key="1">
    <source>
        <dbReference type="ARBA" id="ARBA00004141"/>
    </source>
</evidence>
<comment type="subcellular location">
    <subcellularLocation>
        <location evidence="1">Membrane</location>
        <topology evidence="1">Multi-pass membrane protein</topology>
    </subcellularLocation>
</comment>
<dbReference type="InterPro" id="IPR017452">
    <property type="entry name" value="GPCR_Rhodpsn_7TM"/>
</dbReference>
<name>A0A915EHH2_9BILA</name>
<evidence type="ECO:0000256" key="6">
    <source>
        <dbReference type="ARBA" id="ARBA00023170"/>
    </source>
</evidence>
<feature type="transmembrane region" description="Helical" evidence="8">
    <location>
        <begin position="118"/>
        <end position="138"/>
    </location>
</feature>
<reference evidence="11" key="1">
    <citation type="submission" date="2022-11" db="UniProtKB">
        <authorList>
            <consortium name="WormBaseParasite"/>
        </authorList>
    </citation>
    <scope>IDENTIFICATION</scope>
</reference>
<keyword evidence="6" id="KW-0675">Receptor</keyword>
<feature type="transmembrane region" description="Helical" evidence="8">
    <location>
        <begin position="80"/>
        <end position="98"/>
    </location>
</feature>
<accession>A0A915EHH2</accession>
<evidence type="ECO:0000313" key="10">
    <source>
        <dbReference type="Proteomes" id="UP000887574"/>
    </source>
</evidence>
<evidence type="ECO:0000259" key="9">
    <source>
        <dbReference type="PROSITE" id="PS50262"/>
    </source>
</evidence>
<protein>
    <submittedName>
        <fullName evidence="11">G-protein coupled receptors family 1 profile domain-containing protein</fullName>
    </submittedName>
</protein>
<dbReference type="PROSITE" id="PS50262">
    <property type="entry name" value="G_PROTEIN_RECEP_F1_2"/>
    <property type="match status" value="1"/>
</dbReference>
<dbReference type="PRINTS" id="PR00237">
    <property type="entry name" value="GPCRRHODOPSN"/>
</dbReference>
<evidence type="ECO:0000256" key="4">
    <source>
        <dbReference type="ARBA" id="ARBA00023040"/>
    </source>
</evidence>
<dbReference type="GO" id="GO:0004930">
    <property type="term" value="F:G protein-coupled receptor activity"/>
    <property type="evidence" value="ECO:0007669"/>
    <property type="project" value="UniProtKB-KW"/>
</dbReference>
<keyword evidence="10" id="KW-1185">Reference proteome</keyword>
<dbReference type="GO" id="GO:0016020">
    <property type="term" value="C:membrane"/>
    <property type="evidence" value="ECO:0007669"/>
    <property type="project" value="UniProtKB-SubCell"/>
</dbReference>
<evidence type="ECO:0000256" key="8">
    <source>
        <dbReference type="SAM" id="Phobius"/>
    </source>
</evidence>
<dbReference type="PANTHER" id="PTHR24235">
    <property type="entry name" value="NEUROPEPTIDE Y RECEPTOR"/>
    <property type="match status" value="1"/>
</dbReference>
<organism evidence="10 11">
    <name type="scientific">Ditylenchus dipsaci</name>
    <dbReference type="NCBI Taxonomy" id="166011"/>
    <lineage>
        <taxon>Eukaryota</taxon>
        <taxon>Metazoa</taxon>
        <taxon>Ecdysozoa</taxon>
        <taxon>Nematoda</taxon>
        <taxon>Chromadorea</taxon>
        <taxon>Rhabditida</taxon>
        <taxon>Tylenchina</taxon>
        <taxon>Tylenchomorpha</taxon>
        <taxon>Sphaerularioidea</taxon>
        <taxon>Anguinidae</taxon>
        <taxon>Anguininae</taxon>
        <taxon>Ditylenchus</taxon>
    </lineage>
</organism>
<dbReference type="PANTHER" id="PTHR24235:SF1">
    <property type="entry name" value="G-PROTEIN COUPLED RECEPTORS FAMILY 1 PROFILE DOMAIN-CONTAINING PROTEIN"/>
    <property type="match status" value="1"/>
</dbReference>
<keyword evidence="3 8" id="KW-1133">Transmembrane helix</keyword>
<sequence>MLSICKRKRPEICIEKAWHRLPFSRRTYTLSVLAIQYVLPLSALIYSYSQIGSTIRKRVKYSTTVDFSRKQLLTKRNRKALLLLLSLIVTYACAWLPINAYNVLNVLDIIEFSQYRYIFCHLIGMSSACINPILYALINDSFRSAFLVMLRPFFRPCTKYVAVGGGGSGGAGGHPPHYNHHQPQHTHTTFSSTVLPVNNHQDLGDTPEQVSIY</sequence>
<keyword evidence="4" id="KW-0297">G-protein coupled receptor</keyword>
<dbReference type="Proteomes" id="UP000887574">
    <property type="component" value="Unplaced"/>
</dbReference>
<dbReference type="WBParaSite" id="jg5398">
    <property type="protein sequence ID" value="jg5398"/>
    <property type="gene ID" value="jg5398"/>
</dbReference>
<evidence type="ECO:0000313" key="11">
    <source>
        <dbReference type="WBParaSite" id="jg5398"/>
    </source>
</evidence>
<dbReference type="Pfam" id="PF00001">
    <property type="entry name" value="7tm_1"/>
    <property type="match status" value="1"/>
</dbReference>
<dbReference type="Gene3D" id="1.20.1070.10">
    <property type="entry name" value="Rhodopsin 7-helix transmembrane proteins"/>
    <property type="match status" value="1"/>
</dbReference>
<feature type="transmembrane region" description="Helical" evidence="8">
    <location>
        <begin position="28"/>
        <end position="48"/>
    </location>
</feature>
<dbReference type="InterPro" id="IPR000276">
    <property type="entry name" value="GPCR_Rhodpsn"/>
</dbReference>